<name>A0A6G1IK50_9PLEO</name>
<proteinExistence type="predicted"/>
<evidence type="ECO:0000313" key="3">
    <source>
        <dbReference type="Proteomes" id="UP000799291"/>
    </source>
</evidence>
<dbReference type="Proteomes" id="UP000799291">
    <property type="component" value="Unassembled WGS sequence"/>
</dbReference>
<dbReference type="OrthoDB" id="4135672at2759"/>
<gene>
    <name evidence="2" type="ORF">K458DRAFT_463818</name>
</gene>
<dbReference type="Pfam" id="PF20174">
    <property type="entry name" value="DUF6540"/>
    <property type="match status" value="1"/>
</dbReference>
<dbReference type="AlphaFoldDB" id="A0A6G1IK50"/>
<reference evidence="2" key="1">
    <citation type="journal article" date="2020" name="Stud. Mycol.">
        <title>101 Dothideomycetes genomes: a test case for predicting lifestyles and emergence of pathogens.</title>
        <authorList>
            <person name="Haridas S."/>
            <person name="Albert R."/>
            <person name="Binder M."/>
            <person name="Bloem J."/>
            <person name="Labutti K."/>
            <person name="Salamov A."/>
            <person name="Andreopoulos B."/>
            <person name="Baker S."/>
            <person name="Barry K."/>
            <person name="Bills G."/>
            <person name="Bluhm B."/>
            <person name="Cannon C."/>
            <person name="Castanera R."/>
            <person name="Culley D."/>
            <person name="Daum C."/>
            <person name="Ezra D."/>
            <person name="Gonzalez J."/>
            <person name="Henrissat B."/>
            <person name="Kuo A."/>
            <person name="Liang C."/>
            <person name="Lipzen A."/>
            <person name="Lutzoni F."/>
            <person name="Magnuson J."/>
            <person name="Mondo S."/>
            <person name="Nolan M."/>
            <person name="Ohm R."/>
            <person name="Pangilinan J."/>
            <person name="Park H.-J."/>
            <person name="Ramirez L."/>
            <person name="Alfaro M."/>
            <person name="Sun H."/>
            <person name="Tritt A."/>
            <person name="Yoshinaga Y."/>
            <person name="Zwiers L.-H."/>
            <person name="Turgeon B."/>
            <person name="Goodwin S."/>
            <person name="Spatafora J."/>
            <person name="Crous P."/>
            <person name="Grigoriev I."/>
        </authorList>
    </citation>
    <scope>NUCLEOTIDE SEQUENCE</scope>
    <source>
        <strain evidence="2">CBS 122367</strain>
    </source>
</reference>
<protein>
    <submittedName>
        <fullName evidence="2">Uncharacterized protein</fullName>
    </submittedName>
</protein>
<feature type="compositionally biased region" description="Polar residues" evidence="1">
    <location>
        <begin position="25"/>
        <end position="44"/>
    </location>
</feature>
<feature type="non-terminal residue" evidence="2">
    <location>
        <position position="1"/>
    </location>
</feature>
<accession>A0A6G1IK50</accession>
<feature type="region of interest" description="Disordered" evidence="1">
    <location>
        <begin position="25"/>
        <end position="63"/>
    </location>
</feature>
<dbReference type="EMBL" id="MU005613">
    <property type="protein sequence ID" value="KAF2678321.1"/>
    <property type="molecule type" value="Genomic_DNA"/>
</dbReference>
<evidence type="ECO:0000256" key="1">
    <source>
        <dbReference type="SAM" id="MobiDB-lite"/>
    </source>
</evidence>
<organism evidence="2 3">
    <name type="scientific">Lentithecium fluviatile CBS 122367</name>
    <dbReference type="NCBI Taxonomy" id="1168545"/>
    <lineage>
        <taxon>Eukaryota</taxon>
        <taxon>Fungi</taxon>
        <taxon>Dikarya</taxon>
        <taxon>Ascomycota</taxon>
        <taxon>Pezizomycotina</taxon>
        <taxon>Dothideomycetes</taxon>
        <taxon>Pleosporomycetidae</taxon>
        <taxon>Pleosporales</taxon>
        <taxon>Massarineae</taxon>
        <taxon>Lentitheciaceae</taxon>
        <taxon>Lentithecium</taxon>
    </lineage>
</organism>
<evidence type="ECO:0000313" key="2">
    <source>
        <dbReference type="EMBL" id="KAF2678321.1"/>
    </source>
</evidence>
<keyword evidence="3" id="KW-1185">Reference proteome</keyword>
<dbReference type="InterPro" id="IPR046670">
    <property type="entry name" value="DUF6540"/>
</dbReference>
<sequence length="155" mass="17811">RCLITTTKNDNFCVCHLLYALPQSSHSPTHPTNIQDSPNPSTHSAFPYRPHVLPSLPNRRPRRPRNHRAIFVQMHPKNSGFIFQVSDNVQEDMHFNHREPTAPEESPTFIGKTHIGTILKPDFERIHGIVEGIEAPKKQFDGPRRIDAKEPLRRC</sequence>